<dbReference type="InterPro" id="IPR015424">
    <property type="entry name" value="PyrdxlP-dep_Trfase"/>
</dbReference>
<dbReference type="InterPro" id="IPR015422">
    <property type="entry name" value="PyrdxlP-dep_Trfase_small"/>
</dbReference>
<protein>
    <submittedName>
        <fullName evidence="9">Alanine aminotransferase</fullName>
    </submittedName>
</protein>
<evidence type="ECO:0000256" key="1">
    <source>
        <dbReference type="ARBA" id="ARBA00001933"/>
    </source>
</evidence>
<proteinExistence type="inferred from homology"/>
<evidence type="ECO:0000256" key="4">
    <source>
        <dbReference type="ARBA" id="ARBA00022679"/>
    </source>
</evidence>
<dbReference type="SUPFAM" id="SSF53383">
    <property type="entry name" value="PLP-dependent transferases"/>
    <property type="match status" value="1"/>
</dbReference>
<dbReference type="Gene3D" id="1.10.287.1970">
    <property type="match status" value="1"/>
</dbReference>
<feature type="domain" description="Aminotransferase class I/classII large" evidence="8">
    <location>
        <begin position="103"/>
        <end position="473"/>
    </location>
</feature>
<dbReference type="InterPro" id="IPR045088">
    <property type="entry name" value="ALAT1/2-like"/>
</dbReference>
<sequence>MKRLSLVALAASLASVQSEGLDIDAVNPKIVEAQYAVRGFILDRAREIEADLAQESHDWPFDEIVRCNIGNPQALGQAPPKFAREVLSNVVLPKTPRWGVSKQVRERADAYRAAIQGGVGAYSESQGITLIRKEVAKFISDRDGIAADPEAIFLTDGASAGVRHLTQLLVSGPQDGVLAPAPQYPLYSAMATMYDGTLGSYYLDESADWAAPVAEIAKAYDDVVARGATPKMLVIINPGNPTGASLPREALEAIVEFVASKPGLVLMADEVYQENVYGDAPAFISFKKVVHDLKSTIPVVSFHSVSKGFTGECGLRGGYFELTNVSEEVKEQLIKLASVSLCSNVLGQIAVGLMVNPPVDGRELKAYEDEKAAKLSSLERRANEVARALDALDGVSCVQPQGAMYLFPSITLPDAALAAAGAAGLAPDAFYALKLLESTGLVVVPGSGFGQKNGTWHFRTTFLPPEDQITAVTKRLAGFHDAFLASFKAPAGEL</sequence>
<evidence type="ECO:0000256" key="6">
    <source>
        <dbReference type="ARBA" id="ARBA00025785"/>
    </source>
</evidence>
<gene>
    <name evidence="9" type="primary">ALAT</name>
    <name evidence="9" type="ORF">SO694_0028009</name>
</gene>
<dbReference type="InterPro" id="IPR015421">
    <property type="entry name" value="PyrdxlP-dep_Trfase_major"/>
</dbReference>
<dbReference type="PANTHER" id="PTHR11751">
    <property type="entry name" value="ALANINE AMINOTRANSFERASE"/>
    <property type="match status" value="1"/>
</dbReference>
<dbReference type="CDD" id="cd00609">
    <property type="entry name" value="AAT_like"/>
    <property type="match status" value="1"/>
</dbReference>
<dbReference type="PANTHER" id="PTHR11751:SF29">
    <property type="entry name" value="ALANINE TRANSAMINASE"/>
    <property type="match status" value="1"/>
</dbReference>
<keyword evidence="3 9" id="KW-0032">Aminotransferase</keyword>
<dbReference type="Proteomes" id="UP001363151">
    <property type="component" value="Unassembled WGS sequence"/>
</dbReference>
<dbReference type="Pfam" id="PF00155">
    <property type="entry name" value="Aminotran_1_2"/>
    <property type="match status" value="1"/>
</dbReference>
<comment type="similarity">
    <text evidence="6">Belongs to the class-I pyridoxal-phosphate-dependent aminotransferase family. Alanine aminotransferase subfamily.</text>
</comment>
<feature type="signal peptide" evidence="7">
    <location>
        <begin position="1"/>
        <end position="20"/>
    </location>
</feature>
<evidence type="ECO:0000313" key="9">
    <source>
        <dbReference type="EMBL" id="KAK7241632.1"/>
    </source>
</evidence>
<comment type="cofactor">
    <cofactor evidence="1">
        <name>pyridoxal 5'-phosphate</name>
        <dbReference type="ChEBI" id="CHEBI:597326"/>
    </cofactor>
</comment>
<evidence type="ECO:0000256" key="7">
    <source>
        <dbReference type="SAM" id="SignalP"/>
    </source>
</evidence>
<keyword evidence="4" id="KW-0808">Transferase</keyword>
<evidence type="ECO:0000313" key="10">
    <source>
        <dbReference type="Proteomes" id="UP001363151"/>
    </source>
</evidence>
<name>A0ABR1FZF2_AURAN</name>
<evidence type="ECO:0000259" key="8">
    <source>
        <dbReference type="Pfam" id="PF00155"/>
    </source>
</evidence>
<dbReference type="EMBL" id="JBBJCI010000168">
    <property type="protein sequence ID" value="KAK7241632.1"/>
    <property type="molecule type" value="Genomic_DNA"/>
</dbReference>
<comment type="subunit">
    <text evidence="2">Homodimer.</text>
</comment>
<evidence type="ECO:0000256" key="5">
    <source>
        <dbReference type="ARBA" id="ARBA00022898"/>
    </source>
</evidence>
<keyword evidence="10" id="KW-1185">Reference proteome</keyword>
<dbReference type="GO" id="GO:0008483">
    <property type="term" value="F:transaminase activity"/>
    <property type="evidence" value="ECO:0007669"/>
    <property type="project" value="UniProtKB-KW"/>
</dbReference>
<organism evidence="9 10">
    <name type="scientific">Aureococcus anophagefferens</name>
    <name type="common">Harmful bloom alga</name>
    <dbReference type="NCBI Taxonomy" id="44056"/>
    <lineage>
        <taxon>Eukaryota</taxon>
        <taxon>Sar</taxon>
        <taxon>Stramenopiles</taxon>
        <taxon>Ochrophyta</taxon>
        <taxon>Pelagophyceae</taxon>
        <taxon>Pelagomonadales</taxon>
        <taxon>Pelagomonadaceae</taxon>
        <taxon>Aureococcus</taxon>
    </lineage>
</organism>
<dbReference type="Gene3D" id="3.40.640.10">
    <property type="entry name" value="Type I PLP-dependent aspartate aminotransferase-like (Major domain)"/>
    <property type="match status" value="1"/>
</dbReference>
<comment type="caution">
    <text evidence="9">The sequence shown here is derived from an EMBL/GenBank/DDBJ whole genome shotgun (WGS) entry which is preliminary data.</text>
</comment>
<reference evidence="9 10" key="1">
    <citation type="submission" date="2024-03" db="EMBL/GenBank/DDBJ databases">
        <title>Aureococcus anophagefferens CCMP1851 and Kratosvirus quantuckense: Draft genome of a second virus-susceptible host strain in the model system.</title>
        <authorList>
            <person name="Chase E."/>
            <person name="Truchon A.R."/>
            <person name="Schepens W."/>
            <person name="Wilhelm S.W."/>
        </authorList>
    </citation>
    <scope>NUCLEOTIDE SEQUENCE [LARGE SCALE GENOMIC DNA]</scope>
    <source>
        <strain evidence="9 10">CCMP1851</strain>
    </source>
</reference>
<keyword evidence="7" id="KW-0732">Signal</keyword>
<keyword evidence="5" id="KW-0663">Pyridoxal phosphate</keyword>
<dbReference type="InterPro" id="IPR004839">
    <property type="entry name" value="Aminotransferase_I/II_large"/>
</dbReference>
<evidence type="ECO:0000256" key="2">
    <source>
        <dbReference type="ARBA" id="ARBA00011738"/>
    </source>
</evidence>
<feature type="chain" id="PRO_5047521561" evidence="7">
    <location>
        <begin position="21"/>
        <end position="494"/>
    </location>
</feature>
<dbReference type="Gene3D" id="3.90.1150.10">
    <property type="entry name" value="Aspartate Aminotransferase, domain 1"/>
    <property type="match status" value="1"/>
</dbReference>
<evidence type="ECO:0000256" key="3">
    <source>
        <dbReference type="ARBA" id="ARBA00022576"/>
    </source>
</evidence>
<accession>A0ABR1FZF2</accession>